<dbReference type="PANTHER" id="PTHR42933:SF3">
    <property type="entry name" value="TYPE I RESTRICTION ENZYME MJAVIII METHYLASE SUBUNIT"/>
    <property type="match status" value="1"/>
</dbReference>
<dbReference type="InterPro" id="IPR051537">
    <property type="entry name" value="DNA_Adenine_Mtase"/>
</dbReference>
<evidence type="ECO:0000256" key="5">
    <source>
        <dbReference type="ARBA" id="ARBA00022747"/>
    </source>
</evidence>
<keyword evidence="9" id="KW-1185">Reference proteome</keyword>
<keyword evidence="2 8" id="KW-0489">Methyltransferase</keyword>
<evidence type="ECO:0000313" key="9">
    <source>
        <dbReference type="Proteomes" id="UP001235849"/>
    </source>
</evidence>
<evidence type="ECO:0000256" key="4">
    <source>
        <dbReference type="ARBA" id="ARBA00022691"/>
    </source>
</evidence>
<dbReference type="PRINTS" id="PR00507">
    <property type="entry name" value="N12N6MTFRASE"/>
</dbReference>
<dbReference type="Gene3D" id="3.40.50.150">
    <property type="entry name" value="Vaccinia Virus protein VP39"/>
    <property type="match status" value="1"/>
</dbReference>
<accession>A0ABT7B574</accession>
<dbReference type="InterPro" id="IPR029063">
    <property type="entry name" value="SAM-dependent_MTases_sf"/>
</dbReference>
<keyword evidence="4" id="KW-0949">S-adenosyl-L-methionine</keyword>
<comment type="catalytic activity">
    <reaction evidence="6">
        <text>a 2'-deoxyadenosine in DNA + S-adenosyl-L-methionine = an N(6)-methyl-2'-deoxyadenosine in DNA + S-adenosyl-L-homocysteine + H(+)</text>
        <dbReference type="Rhea" id="RHEA:15197"/>
        <dbReference type="Rhea" id="RHEA-COMP:12418"/>
        <dbReference type="Rhea" id="RHEA-COMP:12419"/>
        <dbReference type="ChEBI" id="CHEBI:15378"/>
        <dbReference type="ChEBI" id="CHEBI:57856"/>
        <dbReference type="ChEBI" id="CHEBI:59789"/>
        <dbReference type="ChEBI" id="CHEBI:90615"/>
        <dbReference type="ChEBI" id="CHEBI:90616"/>
        <dbReference type="EC" id="2.1.1.72"/>
    </reaction>
</comment>
<evidence type="ECO:0000313" key="8">
    <source>
        <dbReference type="EMBL" id="MDJ1174331.1"/>
    </source>
</evidence>
<dbReference type="PROSITE" id="PS00092">
    <property type="entry name" value="N6_MTASE"/>
    <property type="match status" value="1"/>
</dbReference>
<proteinExistence type="predicted"/>
<sequence>MTPSNPTSNILQYESTIWSTADLLRGCGIKESEWPSYMMPFFALVMIESRLLRMFDQLKAELGEETLFEIEPDDLSELIQDKGQGYNVYIFEKSQTLKDICQNDKAFDIDFDAYLKGFDGETRDLLGVDAFEGEKYLDIKGAIATLKGKKVLFSYVKEWSSIDLKPFNNSDITTLEEHIKRRWADISADTAGEQYTPDDVIALIAEIIASKIEDSDRLLKIYDCTCGGGNLLFGVEDRIKAKVNRFTQTFGQDWNDPLYALAKIESRFRVDSKIEHGNTLTDDKFYNDEFDVVIANPPYGVDWKGFQKDIRNDKTQRFQYLPSVSDGQLLFMQHLISKMNETGMGVVVHNGSTLFSGDAGSGESNIRKWMLDNDLVEAVIQLPTDEFFNTGIYTYLWVLNKQKPDERKDRVMLINASEKFKPLKKNKGSKRKEVDEVNRLEIVATLAQWADNDYARVFDKEFFYFNKQAIMLTNVDEQGRTFASRLKEGKKSLKLNPIKLDNGERSLTEFEIMVTPDSFDKGGGDSRGDLATYFEQEIKPFISSLDYKEQPLVVTTEKEQYSFDNDQETLIKEALGKREALGCGKIVVKSSFKKKTKTKPESIVITVELMPDTQKDYEIIPYHRDPDENWAGIEAFMAKYITKPFEYLDNVVGVEINFNKVFYQPEQLRSVEEILGEIDSLNDELKSLEEELSL</sequence>
<evidence type="ECO:0000259" key="7">
    <source>
        <dbReference type="Pfam" id="PF02384"/>
    </source>
</evidence>
<dbReference type="GO" id="GO:0032259">
    <property type="term" value="P:methylation"/>
    <property type="evidence" value="ECO:0007669"/>
    <property type="project" value="UniProtKB-KW"/>
</dbReference>
<keyword evidence="3" id="KW-0808">Transferase</keyword>
<evidence type="ECO:0000256" key="2">
    <source>
        <dbReference type="ARBA" id="ARBA00022603"/>
    </source>
</evidence>
<dbReference type="Proteomes" id="UP001235849">
    <property type="component" value="Unassembled WGS sequence"/>
</dbReference>
<gene>
    <name evidence="8" type="ORF">PMG25_09535</name>
</gene>
<organism evidence="8 9">
    <name type="scientific">Roseofilum capinflatum BLCC-M114</name>
    <dbReference type="NCBI Taxonomy" id="3022440"/>
    <lineage>
        <taxon>Bacteria</taxon>
        <taxon>Bacillati</taxon>
        <taxon>Cyanobacteriota</taxon>
        <taxon>Cyanophyceae</taxon>
        <taxon>Desertifilales</taxon>
        <taxon>Desertifilaceae</taxon>
        <taxon>Roseofilum</taxon>
        <taxon>Roseofilum capinflatum</taxon>
    </lineage>
</organism>
<dbReference type="PANTHER" id="PTHR42933">
    <property type="entry name" value="SLR6095 PROTEIN"/>
    <property type="match status" value="1"/>
</dbReference>
<evidence type="ECO:0000256" key="3">
    <source>
        <dbReference type="ARBA" id="ARBA00022679"/>
    </source>
</evidence>
<dbReference type="EC" id="2.1.1.72" evidence="1"/>
<dbReference type="EMBL" id="JAQOSO010000054">
    <property type="protein sequence ID" value="MDJ1174331.1"/>
    <property type="molecule type" value="Genomic_DNA"/>
</dbReference>
<dbReference type="GO" id="GO:0008168">
    <property type="term" value="F:methyltransferase activity"/>
    <property type="evidence" value="ECO:0007669"/>
    <property type="project" value="UniProtKB-KW"/>
</dbReference>
<feature type="domain" description="DNA methylase adenine-specific" evidence="7">
    <location>
        <begin position="177"/>
        <end position="453"/>
    </location>
</feature>
<dbReference type="InterPro" id="IPR002052">
    <property type="entry name" value="DNA_methylase_N6_adenine_CS"/>
</dbReference>
<dbReference type="RefSeq" id="WP_283766663.1">
    <property type="nucleotide sequence ID" value="NZ_JAQOSO010000054.1"/>
</dbReference>
<comment type="caution">
    <text evidence="8">The sequence shown here is derived from an EMBL/GenBank/DDBJ whole genome shotgun (WGS) entry which is preliminary data.</text>
</comment>
<dbReference type="InterPro" id="IPR003356">
    <property type="entry name" value="DNA_methylase_A-5"/>
</dbReference>
<protein>
    <recommendedName>
        <fullName evidence="1">site-specific DNA-methyltransferase (adenine-specific)</fullName>
        <ecNumber evidence="1">2.1.1.72</ecNumber>
    </recommendedName>
</protein>
<name>A0ABT7B574_9CYAN</name>
<keyword evidence="5" id="KW-0680">Restriction system</keyword>
<dbReference type="Pfam" id="PF02384">
    <property type="entry name" value="N6_Mtase"/>
    <property type="match status" value="1"/>
</dbReference>
<dbReference type="SUPFAM" id="SSF53335">
    <property type="entry name" value="S-adenosyl-L-methionine-dependent methyltransferases"/>
    <property type="match status" value="1"/>
</dbReference>
<evidence type="ECO:0000256" key="1">
    <source>
        <dbReference type="ARBA" id="ARBA00011900"/>
    </source>
</evidence>
<dbReference type="CDD" id="cd02440">
    <property type="entry name" value="AdoMet_MTases"/>
    <property type="match status" value="1"/>
</dbReference>
<reference evidence="8 9" key="1">
    <citation type="submission" date="2023-01" db="EMBL/GenBank/DDBJ databases">
        <title>Novel diversity within Roseofilum (Cyanobacteria; Desertifilaceae) from marine benthic mats with descriptions of four novel species.</title>
        <authorList>
            <person name="Wang Y."/>
            <person name="Berthold D.E."/>
            <person name="Hu J."/>
            <person name="Lefler F.W."/>
            <person name="Laughinghouse H.D. IV."/>
        </authorList>
    </citation>
    <scope>NUCLEOTIDE SEQUENCE [LARGE SCALE GENOMIC DNA]</scope>
    <source>
        <strain evidence="8 9">BLCC-M114</strain>
    </source>
</reference>
<evidence type="ECO:0000256" key="6">
    <source>
        <dbReference type="ARBA" id="ARBA00047942"/>
    </source>
</evidence>